<dbReference type="Proteomes" id="UP000515154">
    <property type="component" value="Linkage group LG11"/>
</dbReference>
<comment type="cofactor">
    <cofactor evidence="1 7">
        <name>heme</name>
        <dbReference type="ChEBI" id="CHEBI:30413"/>
    </cofactor>
</comment>
<dbReference type="GO" id="GO:0005506">
    <property type="term" value="F:iron ion binding"/>
    <property type="evidence" value="ECO:0007669"/>
    <property type="project" value="InterPro"/>
</dbReference>
<evidence type="ECO:0000256" key="1">
    <source>
        <dbReference type="ARBA" id="ARBA00001971"/>
    </source>
</evidence>
<organism evidence="9 10">
    <name type="scientific">Octopus sinensis</name>
    <name type="common">East Asian common octopus</name>
    <dbReference type="NCBI Taxonomy" id="2607531"/>
    <lineage>
        <taxon>Eukaryota</taxon>
        <taxon>Metazoa</taxon>
        <taxon>Spiralia</taxon>
        <taxon>Lophotrochozoa</taxon>
        <taxon>Mollusca</taxon>
        <taxon>Cephalopoda</taxon>
        <taxon>Coleoidea</taxon>
        <taxon>Octopodiformes</taxon>
        <taxon>Octopoda</taxon>
        <taxon>Incirrata</taxon>
        <taxon>Octopodidae</taxon>
        <taxon>Octopus</taxon>
    </lineage>
</organism>
<dbReference type="InterPro" id="IPR002401">
    <property type="entry name" value="Cyt_P450_E_grp-I"/>
</dbReference>
<keyword evidence="8" id="KW-0472">Membrane</keyword>
<feature type="transmembrane region" description="Helical" evidence="8">
    <location>
        <begin position="12"/>
        <end position="31"/>
    </location>
</feature>
<evidence type="ECO:0000256" key="6">
    <source>
        <dbReference type="ARBA" id="ARBA00023033"/>
    </source>
</evidence>
<evidence type="ECO:0000256" key="4">
    <source>
        <dbReference type="ARBA" id="ARBA00023002"/>
    </source>
</evidence>
<dbReference type="PANTHER" id="PTHR24300:SF417">
    <property type="entry name" value="CYTOCHROME P450 508B1-RELATED"/>
    <property type="match status" value="1"/>
</dbReference>
<dbReference type="InterPro" id="IPR001128">
    <property type="entry name" value="Cyt_P450"/>
</dbReference>
<evidence type="ECO:0000256" key="2">
    <source>
        <dbReference type="ARBA" id="ARBA00010617"/>
    </source>
</evidence>
<dbReference type="PRINTS" id="PR00463">
    <property type="entry name" value="EP450I"/>
</dbReference>
<proteinExistence type="inferred from homology"/>
<evidence type="ECO:0000256" key="7">
    <source>
        <dbReference type="PIRSR" id="PIRSR602401-1"/>
    </source>
</evidence>
<dbReference type="RefSeq" id="XP_029643129.1">
    <property type="nucleotide sequence ID" value="XM_029787269.2"/>
</dbReference>
<comment type="similarity">
    <text evidence="2">Belongs to the cytochrome P450 family.</text>
</comment>
<protein>
    <submittedName>
        <fullName evidence="10">Cytochrome P450 2B2-like isoform X1</fullName>
    </submittedName>
</protein>
<feature type="binding site" description="axial binding residue" evidence="7">
    <location>
        <position position="444"/>
    </location>
    <ligand>
        <name>heme</name>
        <dbReference type="ChEBI" id="CHEBI:30413"/>
    </ligand>
    <ligandPart>
        <name>Fe</name>
        <dbReference type="ChEBI" id="CHEBI:18248"/>
    </ligandPart>
</feature>
<dbReference type="Pfam" id="PF00067">
    <property type="entry name" value="p450"/>
    <property type="match status" value="1"/>
</dbReference>
<keyword evidence="7" id="KW-0349">Heme</keyword>
<dbReference type="AlphaFoldDB" id="A0A6P7SXN3"/>
<sequence>MDFSSLLFTENVSVQSLLFGLVILLIIRWFMTPPKSNYNLPPGPRALPIIGNLLQVLSITDFYSMLKELKKQYGDIFKLKIGPYNYVFVCKTETILEGLVKKGQHLNGRSSLYALDKVFRNKGIVFSSGKQWKDQRKFTMSALRELGVGKQVLEEKMSLETQRLGETFQSQNGKPFSLNKQLSLFTSSVIYNIIFGKRIKYSDSEFQEIVQHFQDVFKYIGVFVPENFFPFIRFFRWNSSIEKVIRKQEKVRSYVKNKIIEHKETFNAENIRDFIDMYLLTLEKEPNSETLTDENLFHTICDLFLAGTDTTASHLTWAFVCMAKYTDVQEKCREEIVQITNQTRPVTMEDKPHMTYVAATLFEVHRIGTIASVTIPHTAEVQTTLQGYDIPKGTLVSFLILEAHSDPNYWDKPEEFRPERWIDENNELKKNEAFLPFGSGPRMCSGMSLANTEAFLAFTNILQKFQLEKPYETPMTVEGNMSGLVYVPTNDDIRAIPL</sequence>
<accession>A0A6P7SXN3</accession>
<dbReference type="KEGG" id="osn:115217542"/>
<evidence type="ECO:0000313" key="10">
    <source>
        <dbReference type="RefSeq" id="XP_029643129.1"/>
    </source>
</evidence>
<evidence type="ECO:0000256" key="8">
    <source>
        <dbReference type="SAM" id="Phobius"/>
    </source>
</evidence>
<dbReference type="InterPro" id="IPR036396">
    <property type="entry name" value="Cyt_P450_sf"/>
</dbReference>
<dbReference type="FunFam" id="1.10.630.10:FF:000036">
    <property type="entry name" value="CYtochrome P450 family"/>
    <property type="match status" value="1"/>
</dbReference>
<dbReference type="GO" id="GO:0016705">
    <property type="term" value="F:oxidoreductase activity, acting on paired donors, with incorporation or reduction of molecular oxygen"/>
    <property type="evidence" value="ECO:0007669"/>
    <property type="project" value="InterPro"/>
</dbReference>
<keyword evidence="8" id="KW-0812">Transmembrane</keyword>
<gene>
    <name evidence="10" type="primary">LOC115217542</name>
</gene>
<dbReference type="Gene3D" id="1.10.630.10">
    <property type="entry name" value="Cytochrome P450"/>
    <property type="match status" value="1"/>
</dbReference>
<keyword evidence="6" id="KW-0503">Monooxygenase</keyword>
<keyword evidence="8" id="KW-1133">Transmembrane helix</keyword>
<reference evidence="10" key="1">
    <citation type="submission" date="2025-08" db="UniProtKB">
        <authorList>
            <consortium name="RefSeq"/>
        </authorList>
    </citation>
    <scope>IDENTIFICATION</scope>
</reference>
<name>A0A6P7SXN3_9MOLL</name>
<keyword evidence="9" id="KW-1185">Reference proteome</keyword>
<evidence type="ECO:0000256" key="5">
    <source>
        <dbReference type="ARBA" id="ARBA00023004"/>
    </source>
</evidence>
<keyword evidence="5 7" id="KW-0408">Iron</keyword>
<keyword evidence="4" id="KW-0560">Oxidoreductase</keyword>
<dbReference type="PRINTS" id="PR00385">
    <property type="entry name" value="P450"/>
</dbReference>
<dbReference type="GO" id="GO:0004497">
    <property type="term" value="F:monooxygenase activity"/>
    <property type="evidence" value="ECO:0007669"/>
    <property type="project" value="UniProtKB-KW"/>
</dbReference>
<dbReference type="InterPro" id="IPR050182">
    <property type="entry name" value="Cytochrome_P450_fam2"/>
</dbReference>
<dbReference type="PANTHER" id="PTHR24300">
    <property type="entry name" value="CYTOCHROME P450 508A4-RELATED"/>
    <property type="match status" value="1"/>
</dbReference>
<keyword evidence="3 7" id="KW-0479">Metal-binding</keyword>
<dbReference type="GO" id="GO:0020037">
    <property type="term" value="F:heme binding"/>
    <property type="evidence" value="ECO:0007669"/>
    <property type="project" value="InterPro"/>
</dbReference>
<evidence type="ECO:0000313" key="9">
    <source>
        <dbReference type="Proteomes" id="UP000515154"/>
    </source>
</evidence>
<evidence type="ECO:0000256" key="3">
    <source>
        <dbReference type="ARBA" id="ARBA00022723"/>
    </source>
</evidence>
<dbReference type="SUPFAM" id="SSF48264">
    <property type="entry name" value="Cytochrome P450"/>
    <property type="match status" value="1"/>
</dbReference>